<dbReference type="PANTHER" id="PTHR23208">
    <property type="entry name" value="LYSOZYME PROTEIN"/>
    <property type="match status" value="1"/>
</dbReference>
<dbReference type="InterPro" id="IPR051595">
    <property type="entry name" value="GH25_Enzymes"/>
</dbReference>
<organism evidence="3">
    <name type="scientific">Trepomonas sp. PC1</name>
    <dbReference type="NCBI Taxonomy" id="1076344"/>
    <lineage>
        <taxon>Eukaryota</taxon>
        <taxon>Metamonada</taxon>
        <taxon>Diplomonadida</taxon>
        <taxon>Hexamitidae</taxon>
        <taxon>Hexamitinae</taxon>
        <taxon>Trepomonas</taxon>
    </lineage>
</organism>
<dbReference type="Pfam" id="PF01183">
    <property type="entry name" value="Glyco_hydro_25"/>
    <property type="match status" value="1"/>
</dbReference>
<evidence type="ECO:0000256" key="1">
    <source>
        <dbReference type="ARBA" id="ARBA00010646"/>
    </source>
</evidence>
<dbReference type="EMBL" id="GDID01005734">
    <property type="protein sequence ID" value="JAP90872.1"/>
    <property type="molecule type" value="Transcribed_RNA"/>
</dbReference>
<dbReference type="GO" id="GO:0007165">
    <property type="term" value="P:signal transduction"/>
    <property type="evidence" value="ECO:0007669"/>
    <property type="project" value="TreeGrafter"/>
</dbReference>
<keyword evidence="3" id="KW-0378">Hydrolase</keyword>
<dbReference type="GO" id="GO:0016998">
    <property type="term" value="P:cell wall macromolecule catabolic process"/>
    <property type="evidence" value="ECO:0007669"/>
    <property type="project" value="InterPro"/>
</dbReference>
<sequence length="207" mass="23497">MFGIISLQTHGFDLSYYQGDVSQNTMNCLKNSGMKFAIFQAQIGKTISPYAANDYNRAKAAGIANVDFYIFPTISKDPRQQARDTINHLKSKGVLKGNMVWLDIENHGLFYSACSDNQWFVSEWLSEASSLMPQGKKGVGIYSNWVQWNDIMCGWTGAKSYDLWYPHYDNLESFSDFKAFGGWTKPQIKQFAGDKAMCSTTIDKNFY</sequence>
<dbReference type="PANTHER" id="PTHR23208:SF36">
    <property type="entry name" value="LYSOZYME-RELATED"/>
    <property type="match status" value="1"/>
</dbReference>
<reference evidence="3" key="1">
    <citation type="submission" date="2015-07" db="EMBL/GenBank/DDBJ databases">
        <title>Adaptation to a free-living lifestyle via gene acquisitions in the diplomonad Trepomonas sp. PC1.</title>
        <authorList>
            <person name="Xu F."/>
            <person name="Jerlstrom-Hultqvist J."/>
            <person name="Kolisko M."/>
            <person name="Simpson A.G.B."/>
            <person name="Roger A.J."/>
            <person name="Svard S.G."/>
            <person name="Andersson J.O."/>
        </authorList>
    </citation>
    <scope>NUCLEOTIDE SEQUENCE</scope>
    <source>
        <strain evidence="3">PC1</strain>
    </source>
</reference>
<accession>A0A146K1V3</accession>
<evidence type="ECO:0000313" key="3">
    <source>
        <dbReference type="EMBL" id="JAP90872.1"/>
    </source>
</evidence>
<dbReference type="AlphaFoldDB" id="A0A146K1V3"/>
<gene>
    <name evidence="3" type="ORF">TPC1_17693</name>
</gene>
<name>A0A146K1V3_9EUKA</name>
<protein>
    <submittedName>
        <fullName evidence="3">Glycosyl hydrolase family 25 protein</fullName>
    </submittedName>
</protein>
<dbReference type="PROSITE" id="PS51904">
    <property type="entry name" value="GLYCOSYL_HYDROL_F25_2"/>
    <property type="match status" value="1"/>
</dbReference>
<dbReference type="InterPro" id="IPR002053">
    <property type="entry name" value="Glyco_hydro_25"/>
</dbReference>
<evidence type="ECO:0000256" key="2">
    <source>
        <dbReference type="ARBA" id="ARBA00022729"/>
    </source>
</evidence>
<dbReference type="GO" id="GO:0003796">
    <property type="term" value="F:lysozyme activity"/>
    <property type="evidence" value="ECO:0007669"/>
    <property type="project" value="InterPro"/>
</dbReference>
<dbReference type="SUPFAM" id="SSF51445">
    <property type="entry name" value="(Trans)glycosidases"/>
    <property type="match status" value="1"/>
</dbReference>
<proteinExistence type="inferred from homology"/>
<dbReference type="Gene3D" id="3.20.20.80">
    <property type="entry name" value="Glycosidases"/>
    <property type="match status" value="1"/>
</dbReference>
<keyword evidence="2" id="KW-0732">Signal</keyword>
<comment type="similarity">
    <text evidence="1">Belongs to the glycosyl hydrolase 25 family.</text>
</comment>
<dbReference type="InterPro" id="IPR017853">
    <property type="entry name" value="GH"/>
</dbReference>
<dbReference type="GO" id="GO:0009253">
    <property type="term" value="P:peptidoglycan catabolic process"/>
    <property type="evidence" value="ECO:0007669"/>
    <property type="project" value="InterPro"/>
</dbReference>